<dbReference type="EMBL" id="JBHSAO010000008">
    <property type="protein sequence ID" value="MFC4024379.1"/>
    <property type="molecule type" value="Genomic_DNA"/>
</dbReference>
<dbReference type="InterPro" id="IPR014962">
    <property type="entry name" value="YolD"/>
</dbReference>
<dbReference type="RefSeq" id="WP_379496875.1">
    <property type="nucleotide sequence ID" value="NZ_JBHSAO010000008.1"/>
</dbReference>
<comment type="caution">
    <text evidence="1">The sequence shown here is derived from an EMBL/GenBank/DDBJ whole genome shotgun (WGS) entry which is preliminary data.</text>
</comment>
<sequence>MNDRGSIKWTAMMLPEHIQLLKDMWEQKEYKEKPILDEQQLEEINMKLHLAIHNNLTAEITYYAEHDFKIMNGKLFKIDTMQGFIKIDNDERTKINLHDILDIKIN</sequence>
<evidence type="ECO:0000313" key="2">
    <source>
        <dbReference type="Proteomes" id="UP001595772"/>
    </source>
</evidence>
<dbReference type="PANTHER" id="PTHR40051">
    <property type="entry name" value="IG HYPOTHETICAL 15966"/>
    <property type="match status" value="1"/>
</dbReference>
<reference evidence="2" key="1">
    <citation type="journal article" date="2019" name="Int. J. Syst. Evol. Microbiol.">
        <title>The Global Catalogue of Microorganisms (GCM) 10K type strain sequencing project: providing services to taxonomists for standard genome sequencing and annotation.</title>
        <authorList>
            <consortium name="The Broad Institute Genomics Platform"/>
            <consortium name="The Broad Institute Genome Sequencing Center for Infectious Disease"/>
            <person name="Wu L."/>
            <person name="Ma J."/>
        </authorList>
    </citation>
    <scope>NUCLEOTIDE SEQUENCE [LARGE SCALE GENOMIC DNA]</scope>
    <source>
        <strain evidence="2">IBRC-M 10703</strain>
    </source>
</reference>
<organism evidence="1 2">
    <name type="scientific">Oceanobacillus longus</name>
    <dbReference type="NCBI Taxonomy" id="930120"/>
    <lineage>
        <taxon>Bacteria</taxon>
        <taxon>Bacillati</taxon>
        <taxon>Bacillota</taxon>
        <taxon>Bacilli</taxon>
        <taxon>Bacillales</taxon>
        <taxon>Bacillaceae</taxon>
        <taxon>Oceanobacillus</taxon>
    </lineage>
</organism>
<keyword evidence="2" id="KW-1185">Reference proteome</keyword>
<gene>
    <name evidence="1" type="ORF">ACFOUV_11290</name>
</gene>
<dbReference type="Pfam" id="PF08863">
    <property type="entry name" value="YolD"/>
    <property type="match status" value="1"/>
</dbReference>
<proteinExistence type="predicted"/>
<dbReference type="Proteomes" id="UP001595772">
    <property type="component" value="Unassembled WGS sequence"/>
</dbReference>
<evidence type="ECO:0000313" key="1">
    <source>
        <dbReference type="EMBL" id="MFC4024379.1"/>
    </source>
</evidence>
<dbReference type="PANTHER" id="PTHR40051:SF1">
    <property type="entry name" value="YOLD-LIKE FAMILY PROTEIN"/>
    <property type="match status" value="1"/>
</dbReference>
<name>A0ABV8GX12_9BACI</name>
<protein>
    <submittedName>
        <fullName evidence="1">YolD-like family protein</fullName>
    </submittedName>
</protein>
<accession>A0ABV8GX12</accession>